<dbReference type="eggNOG" id="COG4634">
    <property type="taxonomic scope" value="Bacteria"/>
</dbReference>
<evidence type="ECO:0000259" key="1">
    <source>
        <dbReference type="Pfam" id="PF18480"/>
    </source>
</evidence>
<proteinExistence type="predicted"/>
<accession>A0A1Y1Q9L5</accession>
<evidence type="ECO:0000313" key="2">
    <source>
        <dbReference type="EMBL" id="OQX00440.1"/>
    </source>
</evidence>
<dbReference type="Pfam" id="PF18480">
    <property type="entry name" value="DUF5615"/>
    <property type="match status" value="1"/>
</dbReference>
<name>A0A1Y1Q9L5_9GAMM</name>
<dbReference type="EMBL" id="MTEJ01000643">
    <property type="protein sequence ID" value="OQX00440.1"/>
    <property type="molecule type" value="Genomic_DNA"/>
</dbReference>
<dbReference type="InterPro" id="IPR041049">
    <property type="entry name" value="DUF5615"/>
</dbReference>
<dbReference type="AlphaFoldDB" id="A0A1Y1Q9L5"/>
<comment type="caution">
    <text evidence="2">The sequence shown here is derived from an EMBL/GenBank/DDBJ whole genome shotgun (WGS) entry which is preliminary data.</text>
</comment>
<dbReference type="STRING" id="1123401.GCA_000621325_03582"/>
<reference evidence="2 3" key="1">
    <citation type="submission" date="2017-01" db="EMBL/GenBank/DDBJ databases">
        <title>Novel large sulfur bacteria in the metagenomes of groundwater-fed chemosynthetic microbial mats in the Lake Huron basin.</title>
        <authorList>
            <person name="Sharrar A.M."/>
            <person name="Flood B.E."/>
            <person name="Bailey J.V."/>
            <person name="Jones D.S."/>
            <person name="Biddanda B."/>
            <person name="Ruberg S.A."/>
            <person name="Marcus D.N."/>
            <person name="Dick G.J."/>
        </authorList>
    </citation>
    <scope>NUCLEOTIDE SEQUENCE [LARGE SCALE GENOMIC DNA]</scope>
    <source>
        <strain evidence="2">A8</strain>
    </source>
</reference>
<gene>
    <name evidence="2" type="ORF">BWK73_48405</name>
</gene>
<protein>
    <recommendedName>
        <fullName evidence="1">DUF5615 domain-containing protein</fullName>
    </recommendedName>
</protein>
<feature type="domain" description="DUF5615" evidence="1">
    <location>
        <begin position="1"/>
        <end position="105"/>
    </location>
</feature>
<dbReference type="Proteomes" id="UP000192491">
    <property type="component" value="Unassembled WGS sequence"/>
</dbReference>
<sequence length="109" mass="12371">MRFIIDAQLPPALARFLASLGEEAIHVLDAGLLEADDGEIWSFALDNGWVIITKDDDFQFRASVSKLYPRIVWVRVGNCSKQKLLEIFKKHWDAIKQELEAGAFLVEVI</sequence>
<organism evidence="2 3">
    <name type="scientific">Thiothrix lacustris</name>
    <dbReference type="NCBI Taxonomy" id="525917"/>
    <lineage>
        <taxon>Bacteria</taxon>
        <taxon>Pseudomonadati</taxon>
        <taxon>Pseudomonadota</taxon>
        <taxon>Gammaproteobacteria</taxon>
        <taxon>Thiotrichales</taxon>
        <taxon>Thiotrichaceae</taxon>
        <taxon>Thiothrix</taxon>
    </lineage>
</organism>
<evidence type="ECO:0000313" key="3">
    <source>
        <dbReference type="Proteomes" id="UP000192491"/>
    </source>
</evidence>